<dbReference type="AlphaFoldDB" id="A0A0N4V4Y0"/>
<protein>
    <submittedName>
        <fullName evidence="5">Major facilitator superfamily domain-containing protein 12</fullName>
    </submittedName>
</protein>
<feature type="transmembrane region" description="Helical" evidence="2">
    <location>
        <begin position="173"/>
        <end position="192"/>
    </location>
</feature>
<reference evidence="3 4" key="2">
    <citation type="submission" date="2018-10" db="EMBL/GenBank/DDBJ databases">
        <authorList>
            <consortium name="Pathogen Informatics"/>
        </authorList>
    </citation>
    <scope>NUCLEOTIDE SEQUENCE [LARGE SCALE GENOMIC DNA]</scope>
</reference>
<feature type="transmembrane region" description="Helical" evidence="2">
    <location>
        <begin position="393"/>
        <end position="414"/>
    </location>
</feature>
<dbReference type="PANTHER" id="PTHR11328">
    <property type="entry name" value="MAJOR FACILITATOR SUPERFAMILY DOMAIN-CONTAINING PROTEIN"/>
    <property type="match status" value="1"/>
</dbReference>
<feature type="transmembrane region" description="Helical" evidence="2">
    <location>
        <begin position="334"/>
        <end position="351"/>
    </location>
</feature>
<gene>
    <name evidence="3" type="ORF">EVEC_LOCUS4886</name>
</gene>
<keyword evidence="2" id="KW-0472">Membrane</keyword>
<evidence type="ECO:0000313" key="3">
    <source>
        <dbReference type="EMBL" id="VDD90135.1"/>
    </source>
</evidence>
<evidence type="ECO:0000256" key="2">
    <source>
        <dbReference type="SAM" id="Phobius"/>
    </source>
</evidence>
<feature type="transmembrane region" description="Helical" evidence="2">
    <location>
        <begin position="56"/>
        <end position="79"/>
    </location>
</feature>
<reference evidence="5" key="1">
    <citation type="submission" date="2017-02" db="UniProtKB">
        <authorList>
            <consortium name="WormBaseParasite"/>
        </authorList>
    </citation>
    <scope>IDENTIFICATION</scope>
</reference>
<dbReference type="GO" id="GO:0005886">
    <property type="term" value="C:plasma membrane"/>
    <property type="evidence" value="ECO:0007669"/>
    <property type="project" value="TreeGrafter"/>
</dbReference>
<name>A0A0N4V4Y0_ENTVE</name>
<evidence type="ECO:0000313" key="5">
    <source>
        <dbReference type="WBParaSite" id="EVEC_0000523301-mRNA-1"/>
    </source>
</evidence>
<dbReference type="Pfam" id="PF13347">
    <property type="entry name" value="MFS_2"/>
    <property type="match status" value="1"/>
</dbReference>
<keyword evidence="4" id="KW-1185">Reference proteome</keyword>
<feature type="transmembrane region" description="Helical" evidence="2">
    <location>
        <begin position="357"/>
        <end position="381"/>
    </location>
</feature>
<evidence type="ECO:0000256" key="1">
    <source>
        <dbReference type="ARBA" id="ARBA00008335"/>
    </source>
</evidence>
<dbReference type="SUPFAM" id="SSF103473">
    <property type="entry name" value="MFS general substrate transporter"/>
    <property type="match status" value="1"/>
</dbReference>
<comment type="similarity">
    <text evidence="1">Belongs to the major facilitator superfamily.</text>
</comment>
<feature type="transmembrane region" description="Helical" evidence="2">
    <location>
        <begin position="302"/>
        <end position="322"/>
    </location>
</feature>
<dbReference type="OrthoDB" id="1730117at2759"/>
<feature type="transmembrane region" description="Helical" evidence="2">
    <location>
        <begin position="212"/>
        <end position="230"/>
    </location>
</feature>
<accession>A0A0N4V4Y0</accession>
<feature type="transmembrane region" description="Helical" evidence="2">
    <location>
        <begin position="33"/>
        <end position="50"/>
    </location>
</feature>
<dbReference type="PANTHER" id="PTHR11328:SF28">
    <property type="entry name" value="MAJOR FACILITATOR SUPERFAMILY DOMAIN-CONTAINING PROTEIN 12"/>
    <property type="match status" value="1"/>
</dbReference>
<organism evidence="5">
    <name type="scientific">Enterobius vermicularis</name>
    <name type="common">Human pinworm</name>
    <dbReference type="NCBI Taxonomy" id="51028"/>
    <lineage>
        <taxon>Eukaryota</taxon>
        <taxon>Metazoa</taxon>
        <taxon>Ecdysozoa</taxon>
        <taxon>Nematoda</taxon>
        <taxon>Chromadorea</taxon>
        <taxon>Rhabditida</taxon>
        <taxon>Spirurina</taxon>
        <taxon>Oxyuridomorpha</taxon>
        <taxon>Oxyuroidea</taxon>
        <taxon>Oxyuridae</taxon>
        <taxon>Enterobius</taxon>
    </lineage>
</organism>
<dbReference type="GO" id="GO:0008643">
    <property type="term" value="P:carbohydrate transport"/>
    <property type="evidence" value="ECO:0007669"/>
    <property type="project" value="InterPro"/>
</dbReference>
<keyword evidence="2" id="KW-0812">Transmembrane</keyword>
<feature type="transmembrane region" description="Helical" evidence="2">
    <location>
        <begin position="132"/>
        <end position="152"/>
    </location>
</feature>
<dbReference type="CDD" id="cd17491">
    <property type="entry name" value="MFS_MFSD12"/>
    <property type="match status" value="1"/>
</dbReference>
<dbReference type="GO" id="GO:0015293">
    <property type="term" value="F:symporter activity"/>
    <property type="evidence" value="ECO:0007669"/>
    <property type="project" value="InterPro"/>
</dbReference>
<dbReference type="InterPro" id="IPR039672">
    <property type="entry name" value="MFS_2"/>
</dbReference>
<dbReference type="STRING" id="51028.A0A0N4V4Y0"/>
<dbReference type="WBParaSite" id="EVEC_0000523301-mRNA-1">
    <property type="protein sequence ID" value="EVEC_0000523301-mRNA-1"/>
    <property type="gene ID" value="EVEC_0000523301"/>
</dbReference>
<dbReference type="InterPro" id="IPR036259">
    <property type="entry name" value="MFS_trans_sf"/>
</dbReference>
<feature type="transmembrane region" description="Helical" evidence="2">
    <location>
        <begin position="438"/>
        <end position="460"/>
    </location>
</feature>
<keyword evidence="2" id="KW-1133">Transmembrane helix</keyword>
<dbReference type="EMBL" id="UXUI01007993">
    <property type="protein sequence ID" value="VDD90135.1"/>
    <property type="molecule type" value="Genomic_DNA"/>
</dbReference>
<dbReference type="FunFam" id="1.20.1250.20:FF:000431">
    <property type="entry name" value="Predicted protein"/>
    <property type="match status" value="1"/>
</dbReference>
<sequence length="483" mass="53580">MRSSTVFDILVPIRVIQSNIGCFRMLGYGVGHFYNDLCASMWFTYLMIFLERVMYFKASAAGFLMLVGQITDAISTPIVGMASDSSKLPVCLKRLGRRVSWHLIGTVCVTLSFPFIFNKGLLNSKINKLWQIGWYVPFIMLFQFGWASVQISHLALIPELSEDSSRRSSLGSLRYNFTVLANLFVFLGLSALLNRDDSGGGITAADSTHFSIASIGVVVIGLITSILFYATTKEPTDGRRLSRLNSASTSPELAKMSWTNWFSHLQFYKVSFLYMFSRLFINVSQVYFPFYITLTASFSKKYIAVLPMISCISSFLVASLVSAPRINRLLGNKILYLFGCLFGISNCAAMYFNQTMVSIICISILIGVAQTVVLVSVLAITADLINRNTESGAFVYGVMSFMDKLANGITYQLIELLNPHLYIGLRLPSESVSANCAVFYRCVMSFVPGACIGLAFLVLITLSRETVGARTCRVRTEPGEIHI</sequence>
<evidence type="ECO:0000313" key="4">
    <source>
        <dbReference type="Proteomes" id="UP000274131"/>
    </source>
</evidence>
<proteinExistence type="inferred from homology"/>
<feature type="transmembrane region" description="Helical" evidence="2">
    <location>
        <begin position="99"/>
        <end position="117"/>
    </location>
</feature>
<dbReference type="Proteomes" id="UP000274131">
    <property type="component" value="Unassembled WGS sequence"/>
</dbReference>
<feature type="transmembrane region" description="Helical" evidence="2">
    <location>
        <begin position="272"/>
        <end position="290"/>
    </location>
</feature>
<dbReference type="Gene3D" id="1.20.1250.20">
    <property type="entry name" value="MFS general substrate transporter like domains"/>
    <property type="match status" value="1"/>
</dbReference>